<dbReference type="Pfam" id="PF09837">
    <property type="entry name" value="DUF2064"/>
    <property type="match status" value="1"/>
</dbReference>
<gene>
    <name evidence="1" type="ORF">KAJ83_17690</name>
</gene>
<accession>A0A8J7V2I1</accession>
<evidence type="ECO:0000313" key="1">
    <source>
        <dbReference type="EMBL" id="MBP5858856.1"/>
    </source>
</evidence>
<name>A0A8J7V2I1_9PROT</name>
<dbReference type="PANTHER" id="PTHR36529">
    <property type="entry name" value="SLL1095 PROTEIN"/>
    <property type="match status" value="1"/>
</dbReference>
<dbReference type="InterPro" id="IPR029044">
    <property type="entry name" value="Nucleotide-diphossugar_trans"/>
</dbReference>
<proteinExistence type="predicted"/>
<dbReference type="RefSeq" id="WP_210683449.1">
    <property type="nucleotide sequence ID" value="NZ_JAGMWN010000012.1"/>
</dbReference>
<keyword evidence="2" id="KW-1185">Reference proteome</keyword>
<dbReference type="Gene3D" id="3.90.550.10">
    <property type="entry name" value="Spore Coat Polysaccharide Biosynthesis Protein SpsA, Chain A"/>
    <property type="match status" value="1"/>
</dbReference>
<dbReference type="NCBIfam" id="TIGR04282">
    <property type="entry name" value="glyco_like_cofC"/>
    <property type="match status" value="1"/>
</dbReference>
<dbReference type="SUPFAM" id="SSF53448">
    <property type="entry name" value="Nucleotide-diphospho-sugar transferases"/>
    <property type="match status" value="1"/>
</dbReference>
<organism evidence="1 2">
    <name type="scientific">Marivibrio halodurans</name>
    <dbReference type="NCBI Taxonomy" id="2039722"/>
    <lineage>
        <taxon>Bacteria</taxon>
        <taxon>Pseudomonadati</taxon>
        <taxon>Pseudomonadota</taxon>
        <taxon>Alphaproteobacteria</taxon>
        <taxon>Rhodospirillales</taxon>
        <taxon>Rhodospirillaceae</taxon>
        <taxon>Marivibrio</taxon>
    </lineage>
</organism>
<dbReference type="PANTHER" id="PTHR36529:SF1">
    <property type="entry name" value="GLYCOSYLTRANSFERASE"/>
    <property type="match status" value="1"/>
</dbReference>
<dbReference type="EMBL" id="JAGMWN010000012">
    <property type="protein sequence ID" value="MBP5858856.1"/>
    <property type="molecule type" value="Genomic_DNA"/>
</dbReference>
<sequence length="214" mass="23544">MDRGCAIRTCHLVIFARYPRFGRVKRRLARDIGAMAALRFYRAQFDRAIRTLGGDPRWRTWLALTPDGADGPALTPARRRGVAILPQGRGDLGQRMARILRSLPPGPAVILGSDIPGVTRAHARAAFDRLGTHEAVLGPAPDGGYWLIGLRRAAPLPDRLFAGVRWSSAYAYEDTLAGFPASWRVAREAELEDIDDGDDYQGWLGSDGLGREKL</sequence>
<evidence type="ECO:0000313" key="2">
    <source>
        <dbReference type="Proteomes" id="UP000672602"/>
    </source>
</evidence>
<dbReference type="Proteomes" id="UP000672602">
    <property type="component" value="Unassembled WGS sequence"/>
</dbReference>
<reference evidence="1" key="1">
    <citation type="submission" date="2021-04" db="EMBL/GenBank/DDBJ databases">
        <authorList>
            <person name="Zhang D.-C."/>
        </authorList>
    </citation>
    <scope>NUCLEOTIDE SEQUENCE</scope>
    <source>
        <strain evidence="1">CGMCC 1.15697</strain>
    </source>
</reference>
<protein>
    <submittedName>
        <fullName evidence="1">TIGR04282 family arsenosugar biosynthesis glycosyltransferase</fullName>
    </submittedName>
</protein>
<dbReference type="AlphaFoldDB" id="A0A8J7V2I1"/>
<dbReference type="InterPro" id="IPR018641">
    <property type="entry name" value="Trfase_1_rSAM/seldom-assoc"/>
</dbReference>
<comment type="caution">
    <text evidence="1">The sequence shown here is derived from an EMBL/GenBank/DDBJ whole genome shotgun (WGS) entry which is preliminary data.</text>
</comment>